<sequence length="179" mass="20572">MERERLRQTKEGSSIRIHHMSEWIDGWGGSIGARLERAGGDQQIKRMETIAITGTRESVGRNTRLFNHKWMDGREEEVDSLRAFRKKLPVVSRDDYFPAFKQWSRKAVKSVADHQEDLLFRSGAEGRFNKRLGGEASEAIREEPHGPWPKATEQMREKQDDLRGNQDEDEDGAPQAPIS</sequence>
<dbReference type="AlphaFoldDB" id="A0AAJ8DZP0"/>
<dbReference type="RefSeq" id="XP_059602043.1">
    <property type="nucleotide sequence ID" value="XM_059743813.1"/>
</dbReference>
<reference evidence="2" key="2">
    <citation type="submission" date="2025-08" db="UniProtKB">
        <authorList>
            <consortium name="RefSeq"/>
        </authorList>
    </citation>
    <scope>IDENTIFICATION</scope>
</reference>
<gene>
    <name evidence="2" type="ORF">An13g01100</name>
</gene>
<feature type="region of interest" description="Disordered" evidence="1">
    <location>
        <begin position="130"/>
        <end position="179"/>
    </location>
</feature>
<evidence type="ECO:0000256" key="1">
    <source>
        <dbReference type="SAM" id="MobiDB-lite"/>
    </source>
</evidence>
<protein>
    <submittedName>
        <fullName evidence="2">Uncharacterized protein</fullName>
    </submittedName>
</protein>
<name>A0AAJ8DZP0_ASPNG</name>
<evidence type="ECO:0000313" key="2">
    <source>
        <dbReference type="RefSeq" id="XP_059602043.1"/>
    </source>
</evidence>
<reference evidence="2" key="1">
    <citation type="submission" date="2025-02" db="EMBL/GenBank/DDBJ databases">
        <authorList>
            <consortium name="NCBI Genome Project"/>
        </authorList>
    </citation>
    <scope>NUCLEOTIDE SEQUENCE</scope>
</reference>
<dbReference type="VEuPathDB" id="FungiDB:An13g01100"/>
<accession>A0AAJ8DZP0</accession>
<dbReference type="KEGG" id="ang:An13g01100"/>
<proteinExistence type="predicted"/>
<dbReference type="GeneID" id="84592799"/>
<feature type="compositionally biased region" description="Basic and acidic residues" evidence="1">
    <location>
        <begin position="153"/>
        <end position="166"/>
    </location>
</feature>
<organism evidence="2">
    <name type="scientific">Aspergillus niger</name>
    <dbReference type="NCBI Taxonomy" id="5061"/>
    <lineage>
        <taxon>Eukaryota</taxon>
        <taxon>Fungi</taxon>
        <taxon>Dikarya</taxon>
        <taxon>Ascomycota</taxon>
        <taxon>Pezizomycotina</taxon>
        <taxon>Eurotiomycetes</taxon>
        <taxon>Eurotiomycetidae</taxon>
        <taxon>Eurotiales</taxon>
        <taxon>Aspergillaceae</taxon>
        <taxon>Aspergillus</taxon>
        <taxon>Aspergillus subgen. Circumdati</taxon>
    </lineage>
</organism>